<dbReference type="InterPro" id="IPR018060">
    <property type="entry name" value="HTH_AraC"/>
</dbReference>
<gene>
    <name evidence="5" type="ORF">DY262_03330</name>
</gene>
<keyword evidence="3" id="KW-0804">Transcription</keyword>
<dbReference type="Gene3D" id="1.10.10.60">
    <property type="entry name" value="Homeodomain-like"/>
    <property type="match status" value="2"/>
</dbReference>
<accession>A0A372EMC8</accession>
<dbReference type="PANTHER" id="PTHR46796">
    <property type="entry name" value="HTH-TYPE TRANSCRIPTIONAL ACTIVATOR RHAS-RELATED"/>
    <property type="match status" value="1"/>
</dbReference>
<dbReference type="GO" id="GO:0043565">
    <property type="term" value="F:sequence-specific DNA binding"/>
    <property type="evidence" value="ECO:0007669"/>
    <property type="project" value="InterPro"/>
</dbReference>
<evidence type="ECO:0000256" key="1">
    <source>
        <dbReference type="ARBA" id="ARBA00023015"/>
    </source>
</evidence>
<organism evidence="5 6">
    <name type="scientific">Hydrogenophaga borbori</name>
    <dbReference type="NCBI Taxonomy" id="2294117"/>
    <lineage>
        <taxon>Bacteria</taxon>
        <taxon>Pseudomonadati</taxon>
        <taxon>Pseudomonadota</taxon>
        <taxon>Betaproteobacteria</taxon>
        <taxon>Burkholderiales</taxon>
        <taxon>Comamonadaceae</taxon>
        <taxon>Hydrogenophaga</taxon>
    </lineage>
</organism>
<evidence type="ECO:0000259" key="4">
    <source>
        <dbReference type="PROSITE" id="PS01124"/>
    </source>
</evidence>
<name>A0A372EMC8_9BURK</name>
<dbReference type="Proteomes" id="UP000261931">
    <property type="component" value="Unassembled WGS sequence"/>
</dbReference>
<dbReference type="Pfam" id="PF12833">
    <property type="entry name" value="HTH_18"/>
    <property type="match status" value="1"/>
</dbReference>
<dbReference type="PROSITE" id="PS00041">
    <property type="entry name" value="HTH_ARAC_FAMILY_1"/>
    <property type="match status" value="1"/>
</dbReference>
<reference evidence="5 6" key="1">
    <citation type="submission" date="2018-08" db="EMBL/GenBank/DDBJ databases">
        <title>Hydrogenophaga sp. LA-38 isolated from sludge.</title>
        <authorList>
            <person name="Im W.-T."/>
        </authorList>
    </citation>
    <scope>NUCLEOTIDE SEQUENCE [LARGE SCALE GENOMIC DNA]</scope>
    <source>
        <strain evidence="5 6">LA-38</strain>
    </source>
</reference>
<evidence type="ECO:0000313" key="6">
    <source>
        <dbReference type="Proteomes" id="UP000261931"/>
    </source>
</evidence>
<dbReference type="GO" id="GO:0003700">
    <property type="term" value="F:DNA-binding transcription factor activity"/>
    <property type="evidence" value="ECO:0007669"/>
    <property type="project" value="InterPro"/>
</dbReference>
<keyword evidence="6" id="KW-1185">Reference proteome</keyword>
<dbReference type="InterPro" id="IPR009057">
    <property type="entry name" value="Homeodomain-like_sf"/>
</dbReference>
<dbReference type="AlphaFoldDB" id="A0A372EMC8"/>
<dbReference type="InterPro" id="IPR050204">
    <property type="entry name" value="AraC_XylS_family_regulators"/>
</dbReference>
<evidence type="ECO:0000313" key="5">
    <source>
        <dbReference type="EMBL" id="RFP80828.1"/>
    </source>
</evidence>
<evidence type="ECO:0000256" key="3">
    <source>
        <dbReference type="ARBA" id="ARBA00023163"/>
    </source>
</evidence>
<protein>
    <submittedName>
        <fullName evidence="5">AraC family transcriptional regulator</fullName>
    </submittedName>
</protein>
<sequence>MLSRSPSYRLDQVTPLAGRCRGTLIHCTFEAHTVEIPPLDEVVLLAANEYRLKRALFDFGWGFRDHFSSHPHPLHVFPAGNAYRWCKDGYADVTLLALSAGDLNGLLDELGHRNPGDGLWQLSQRGFANPTIYQLVTQFMQHASSASPRLMVDSYCAVIANELGQQWGARGRAGPAVRKLPPAVLKRLIDHIKEHLTQDLSLDELAAITGFSKFHFLRCFKASTGRSPLQYVGDLRVAHARRLLERTALPMDAVARDSGFSGADHLARAFGKATGLSPRAYRTALGGVGGRRRH</sequence>
<dbReference type="PROSITE" id="PS01124">
    <property type="entry name" value="HTH_ARAC_FAMILY_2"/>
    <property type="match status" value="1"/>
</dbReference>
<proteinExistence type="predicted"/>
<dbReference type="SUPFAM" id="SSF46689">
    <property type="entry name" value="Homeodomain-like"/>
    <property type="match status" value="2"/>
</dbReference>
<comment type="caution">
    <text evidence="5">The sequence shown here is derived from an EMBL/GenBank/DDBJ whole genome shotgun (WGS) entry which is preliminary data.</text>
</comment>
<keyword evidence="1" id="KW-0805">Transcription regulation</keyword>
<dbReference type="PANTHER" id="PTHR46796:SF6">
    <property type="entry name" value="ARAC SUBFAMILY"/>
    <property type="match status" value="1"/>
</dbReference>
<dbReference type="EMBL" id="QVLS01000002">
    <property type="protein sequence ID" value="RFP80828.1"/>
    <property type="molecule type" value="Genomic_DNA"/>
</dbReference>
<evidence type="ECO:0000256" key="2">
    <source>
        <dbReference type="ARBA" id="ARBA00023125"/>
    </source>
</evidence>
<dbReference type="InterPro" id="IPR018062">
    <property type="entry name" value="HTH_AraC-typ_CS"/>
</dbReference>
<dbReference type="SMART" id="SM00342">
    <property type="entry name" value="HTH_ARAC"/>
    <property type="match status" value="1"/>
</dbReference>
<feature type="domain" description="HTH araC/xylS-type" evidence="4">
    <location>
        <begin position="186"/>
        <end position="284"/>
    </location>
</feature>
<keyword evidence="2" id="KW-0238">DNA-binding</keyword>